<dbReference type="OrthoDB" id="10360705at2759"/>
<dbReference type="SUPFAM" id="SSF101898">
    <property type="entry name" value="NHL repeat"/>
    <property type="match status" value="1"/>
</dbReference>
<dbReference type="SUPFAM" id="SSF63829">
    <property type="entry name" value="Calcium-dependent phosphotriesterase"/>
    <property type="match status" value="1"/>
</dbReference>
<proteinExistence type="predicted"/>
<protein>
    <submittedName>
        <fullName evidence="1">Uncharacterized protein</fullName>
    </submittedName>
</protein>
<dbReference type="STRING" id="37653.A0A0L8GPC0"/>
<organism evidence="1">
    <name type="scientific">Octopus bimaculoides</name>
    <name type="common">California two-spotted octopus</name>
    <dbReference type="NCBI Taxonomy" id="37653"/>
    <lineage>
        <taxon>Eukaryota</taxon>
        <taxon>Metazoa</taxon>
        <taxon>Spiralia</taxon>
        <taxon>Lophotrochozoa</taxon>
        <taxon>Mollusca</taxon>
        <taxon>Cephalopoda</taxon>
        <taxon>Coleoidea</taxon>
        <taxon>Octopodiformes</taxon>
        <taxon>Octopoda</taxon>
        <taxon>Incirrata</taxon>
        <taxon>Octopodidae</taxon>
        <taxon>Octopus</taxon>
    </lineage>
</organism>
<accession>A0A0L8GPC0</accession>
<evidence type="ECO:0000313" key="1">
    <source>
        <dbReference type="EMBL" id="KOF78868.1"/>
    </source>
</evidence>
<sequence length="1478" mass="171436">MEDNAGNISKKLIPLKTAFCDTTSDSNHAVCNRKCNYWRNNGSRTEMLQKQTSSQLTTKQKGHKGRHNIIRRRDVLDKRIYYTKVYAYEDKINMLINTRKKICTFLKRVGLDKNIFMQDFTQRIEFLQQRIKKYDYRQDFIIFGKIKMFLEQYLKKHILQHKHKTVEAPKIKNAFRPVSPVVSKQADIEQFDENSCNLISSIVVIQGGILTYSRHGKRICCVGIDGDRNDINCPSSVTDFTRIGEETVLATLPFRQIILIISPSRSLHTIWVASSYLRYTPIRWTSQRTSPCTTTIFMSSRDILFIGFPVQVVCHRGKLERNVSIFGANTIFLIDYFGVPRTIRMTKDFWPRLSSCRQLRTPTLDDCIYTEDFRYITNILPMSSSSLLIFYRNTKAILFTDVGEQISQNYLTFPFVPSLCCRLKSNTFLVFYPEIENLQVIKCPELTKGHLLKVHTDYIKLCNIVSNKCLALTNSENKVGVQILLVKEDKVDVINRIPLEHGYVTIAATPINFVVVDGRKHKLAFYSTSGEELFEKYLQFYGYPHHIYSDNVYYYVLFKRESFVICYDIYGEIKWQWKLPLTVCPHITVFQGTVYMVDIVHNRILLYKYHNWSDCYLRIKNPYIRNLDIRLKGNANNKVLIAETIHLSTGQLVMSDTNNDCLLYISNEGDILSTLTLPSTATDICRWNCNQIGITLPLEKQLRVIGNLSQRFRTVSLSYPYVRVRNLGMGHIVCYCDKPSHHIDIVSMKNDKQFEIFWAFKIPFVVKSLTIENETVLIVTKKKVFKYTNDRRRIYIQRRYHRRICGHKMKPTVLLSQMKPSPNLYGGCIDEMYVYLIDNSRMFAIKDNSFVVKDHVRNNQLNMHADCVDVFSRNICISEMLSSAIYLQDLTVSDEARHLDVVYPCLEDKLLVEFNCLVITDNNLIAGFDMHNQYIKILTFDGQLMDSVKLSVCAISMCRWQSNTLVIATHEEKKRLLTLKVEFPLSLITYQTRNKYAHVACLSVAANDDIIVSDEYFIHFLNCNGQYLHSLRHGMWHLRIFNSMTADNCYLYIHGPWERYINCCNYDKVVRLTLTGEYNRIFLNKSTCKVIVDFSCINCKGPRFVGYHYLNRKLHIEGLFNHNRERFTVSRLQTNNSPVQVKDIDISDEGHTVVSEKINNGNVKILDRDGDLLHHKDLGTLVGGVCFTKERDIMVTVPNRREIFQLKKQDLVKYKVWQSREPYGVICRIVGNIYWCVHINLTEYHCIKIDGDQLNVLESMSLLKVDSRLHFPSITSQTNKEIFSNELIKLKHNAEDGGERINYDDNNSRDYSSKLIKLDDNVSVFMFRDTVTVITTATGGILQHKLLLQQPLDICRWTDESFIVVVGTKLMFFKRDLSHLKTINTEKYYNRVYKNNDNQLVCGGHFVGDIAEGGGYHYYVDVIDIDGGTCKYSREVCSGVAELDAWFVKFGVVCDIVVTSGGDIAVVKWEKGRWSYPV</sequence>
<name>A0A0L8GPC0_OCTBM</name>
<dbReference type="SUPFAM" id="SSF50969">
    <property type="entry name" value="YVTN repeat-like/Quinoprotein amine dehydrogenase"/>
    <property type="match status" value="1"/>
</dbReference>
<reference evidence="1" key="1">
    <citation type="submission" date="2015-07" db="EMBL/GenBank/DDBJ databases">
        <title>MeaNS - Measles Nucleotide Surveillance Program.</title>
        <authorList>
            <person name="Tran T."/>
            <person name="Druce J."/>
        </authorList>
    </citation>
    <scope>NUCLEOTIDE SEQUENCE</scope>
    <source>
        <strain evidence="1">UCB-OBI-ISO-001</strain>
        <tissue evidence="1">Gonad</tissue>
    </source>
</reference>
<dbReference type="InterPro" id="IPR011044">
    <property type="entry name" value="Quino_amine_DH_bsu"/>
</dbReference>
<gene>
    <name evidence="1" type="ORF">OCBIM_22030193mg</name>
</gene>
<dbReference type="EMBL" id="KQ420921">
    <property type="protein sequence ID" value="KOF78868.1"/>
    <property type="molecule type" value="Genomic_DNA"/>
</dbReference>